<dbReference type="Proteomes" id="UP000703269">
    <property type="component" value="Unassembled WGS sequence"/>
</dbReference>
<sequence length="191" mass="19918">MQPLPTGLLTLLLAWCLPAVHANYFIIQQPTAGTQWQNGAANLVTWTKGVGDGVDGVDIEMSRLSMDGLIFVAKDAPTKPGALNIFLQDIPPADDYYLLFLNSTSGNMFATSTKFSIGSQANTSATTDSSVATVTVSGSPNPTAVFATTFPPNANGVLAPGWRALDGTFPQLLALLGTLVMCVLGGALTLL</sequence>
<keyword evidence="1" id="KW-1133">Transmembrane helix</keyword>
<comment type="caution">
    <text evidence="3">The sequence shown here is derived from an EMBL/GenBank/DDBJ whole genome shotgun (WGS) entry which is preliminary data.</text>
</comment>
<keyword evidence="2" id="KW-0732">Signal</keyword>
<organism evidence="3 4">
    <name type="scientific">Phanerochaete sordida</name>
    <dbReference type="NCBI Taxonomy" id="48140"/>
    <lineage>
        <taxon>Eukaryota</taxon>
        <taxon>Fungi</taxon>
        <taxon>Dikarya</taxon>
        <taxon>Basidiomycota</taxon>
        <taxon>Agaricomycotina</taxon>
        <taxon>Agaricomycetes</taxon>
        <taxon>Polyporales</taxon>
        <taxon>Phanerochaetaceae</taxon>
        <taxon>Phanerochaete</taxon>
    </lineage>
</organism>
<gene>
    <name evidence="3" type="ORF">PsYK624_132320</name>
</gene>
<name>A0A9P3GKN3_9APHY</name>
<feature type="chain" id="PRO_5040258828" evidence="2">
    <location>
        <begin position="23"/>
        <end position="191"/>
    </location>
</feature>
<feature type="transmembrane region" description="Helical" evidence="1">
    <location>
        <begin position="172"/>
        <end position="190"/>
    </location>
</feature>
<proteinExistence type="predicted"/>
<protein>
    <submittedName>
        <fullName evidence="3">Uncharacterized protein</fullName>
    </submittedName>
</protein>
<keyword evidence="1" id="KW-0812">Transmembrane</keyword>
<evidence type="ECO:0000313" key="4">
    <source>
        <dbReference type="Proteomes" id="UP000703269"/>
    </source>
</evidence>
<feature type="signal peptide" evidence="2">
    <location>
        <begin position="1"/>
        <end position="22"/>
    </location>
</feature>
<evidence type="ECO:0000313" key="3">
    <source>
        <dbReference type="EMBL" id="GJE97022.1"/>
    </source>
</evidence>
<accession>A0A9P3GKN3</accession>
<keyword evidence="1" id="KW-0472">Membrane</keyword>
<dbReference type="OrthoDB" id="2581067at2759"/>
<keyword evidence="4" id="KW-1185">Reference proteome</keyword>
<reference evidence="3 4" key="1">
    <citation type="submission" date="2021-08" db="EMBL/GenBank/DDBJ databases">
        <title>Draft Genome Sequence of Phanerochaete sordida strain YK-624.</title>
        <authorList>
            <person name="Mori T."/>
            <person name="Dohra H."/>
            <person name="Suzuki T."/>
            <person name="Kawagishi H."/>
            <person name="Hirai H."/>
        </authorList>
    </citation>
    <scope>NUCLEOTIDE SEQUENCE [LARGE SCALE GENOMIC DNA]</scope>
    <source>
        <strain evidence="3 4">YK-624</strain>
    </source>
</reference>
<evidence type="ECO:0000256" key="2">
    <source>
        <dbReference type="SAM" id="SignalP"/>
    </source>
</evidence>
<dbReference type="EMBL" id="BPQB01000066">
    <property type="protein sequence ID" value="GJE97022.1"/>
    <property type="molecule type" value="Genomic_DNA"/>
</dbReference>
<dbReference type="AlphaFoldDB" id="A0A9P3GKN3"/>
<evidence type="ECO:0000256" key="1">
    <source>
        <dbReference type="SAM" id="Phobius"/>
    </source>
</evidence>